<dbReference type="Pfam" id="PF07693">
    <property type="entry name" value="KAP_NTPase"/>
    <property type="match status" value="1"/>
</dbReference>
<dbReference type="Proteomes" id="UP000033956">
    <property type="component" value="Unassembled WGS sequence"/>
</dbReference>
<feature type="compositionally biased region" description="Low complexity" evidence="1">
    <location>
        <begin position="437"/>
        <end position="448"/>
    </location>
</feature>
<dbReference type="RefSeq" id="WP_052682639.1">
    <property type="nucleotide sequence ID" value="NZ_BAAAUP010000002.1"/>
</dbReference>
<comment type="caution">
    <text evidence="3">The sequence shown here is derived from an EMBL/GenBank/DDBJ whole genome shotgun (WGS) entry which is preliminary data.</text>
</comment>
<accession>A0A0M2GVA8</accession>
<proteinExistence type="predicted"/>
<evidence type="ECO:0000259" key="2">
    <source>
        <dbReference type="Pfam" id="PF07693"/>
    </source>
</evidence>
<dbReference type="InterPro" id="IPR052754">
    <property type="entry name" value="NTPase_KAP_P-loop"/>
</dbReference>
<dbReference type="PATRIC" id="fig|92835.4.peg.3379"/>
<evidence type="ECO:0000313" key="3">
    <source>
        <dbReference type="EMBL" id="KJL37586.1"/>
    </source>
</evidence>
<dbReference type="EMBL" id="JYIZ01000057">
    <property type="protein sequence ID" value="KJL37586.1"/>
    <property type="molecule type" value="Genomic_DNA"/>
</dbReference>
<dbReference type="InterPro" id="IPR011646">
    <property type="entry name" value="KAP_P-loop"/>
</dbReference>
<name>A0A0M2GVA8_9MICO</name>
<protein>
    <submittedName>
        <fullName evidence="3">KAP family P-loop domain protein</fullName>
    </submittedName>
</protein>
<evidence type="ECO:0000256" key="1">
    <source>
        <dbReference type="SAM" id="MobiDB-lite"/>
    </source>
</evidence>
<gene>
    <name evidence="3" type="ORF">RS81_03343</name>
</gene>
<dbReference type="AlphaFoldDB" id="A0A0M2GVA8"/>
<dbReference type="STRING" id="92835.RS81_03343"/>
<keyword evidence="4" id="KW-1185">Reference proteome</keyword>
<evidence type="ECO:0000313" key="4">
    <source>
        <dbReference type="Proteomes" id="UP000033956"/>
    </source>
</evidence>
<feature type="region of interest" description="Disordered" evidence="1">
    <location>
        <begin position="411"/>
        <end position="450"/>
    </location>
</feature>
<feature type="domain" description="KAP NTPase" evidence="2">
    <location>
        <begin position="22"/>
        <end position="361"/>
    </location>
</feature>
<dbReference type="OrthoDB" id="88903at2"/>
<dbReference type="Gene3D" id="3.40.50.300">
    <property type="entry name" value="P-loop containing nucleotide triphosphate hydrolases"/>
    <property type="match status" value="1"/>
</dbReference>
<dbReference type="PANTHER" id="PTHR22674:SF6">
    <property type="entry name" value="NTPASE KAP FAMILY P-LOOP DOMAIN-CONTAINING PROTEIN 1"/>
    <property type="match status" value="1"/>
</dbReference>
<sequence>MSTDIYPLFLDEPTDVDLLSFDAVAGTVVDALLDPRLDPIALGLSGSWGSGKTSVLRIIAKQLKPKPGEPVSCLIIETDPWRYDPQLGIKESLIGEILSAIEEALPEEGVGAQSKALVKRLLKRIDWTKAMKLAAQSAVTVSLPSLDSVLSLVKPKEGGDENGPEPITDMVQFRAEFRALLESEGMETIKNVVVLVDDLDRCLPETVVETLETIRLFLSVPKMSFVIAADEERVADAIATRYPAAPEAKPGEETPAQLYLHKIVQTSVPVPALSDFDTEAYLVLLQIRALVEPAEYAQIVSDVSVARRGAIALETVASLQKDEFLEQRNNAARIRPIVHEKTKGNPRRIKRFLNDLSVRLSIAARRGITLDAATIAKLMVLEQYFPDEFKEVTGWLREQTLRQNLAALEAQAGTPQADDEAEQPEPTDDAETEEDGGAAVEAGAGSEASKPRFGDGLIRWARLSPPLAKKDIAPYLVFAASFKSVFLASEGLPESIRDIATQILSRSVGEARRVTEDMLRNLQSSEADKLIHHIGGVIADEPQKQSAGIVAILRIVRVQPSSVATAIAALKRLRPADLKVGGFIQLRADDPEPIVEQMTQMANVSGRKELIEAVAAAKEGI</sequence>
<feature type="compositionally biased region" description="Acidic residues" evidence="1">
    <location>
        <begin position="417"/>
        <end position="436"/>
    </location>
</feature>
<organism evidence="3 4">
    <name type="scientific">Microbacterium terrae</name>
    <dbReference type="NCBI Taxonomy" id="69369"/>
    <lineage>
        <taxon>Bacteria</taxon>
        <taxon>Bacillati</taxon>
        <taxon>Actinomycetota</taxon>
        <taxon>Actinomycetes</taxon>
        <taxon>Micrococcales</taxon>
        <taxon>Microbacteriaceae</taxon>
        <taxon>Microbacterium</taxon>
    </lineage>
</organism>
<reference evidence="3 4" key="1">
    <citation type="submission" date="2015-02" db="EMBL/GenBank/DDBJ databases">
        <title>Draft genome sequences of ten Microbacterium spp. with emphasis on heavy metal contaminated environments.</title>
        <authorList>
            <person name="Corretto E."/>
        </authorList>
    </citation>
    <scope>NUCLEOTIDE SEQUENCE [LARGE SCALE GENOMIC DNA]</scope>
    <source>
        <strain evidence="3 4">DSM 12510</strain>
    </source>
</reference>
<dbReference type="PANTHER" id="PTHR22674">
    <property type="entry name" value="NTPASE, KAP FAMILY P-LOOP DOMAIN-CONTAINING 1"/>
    <property type="match status" value="1"/>
</dbReference>
<dbReference type="SUPFAM" id="SSF52540">
    <property type="entry name" value="P-loop containing nucleoside triphosphate hydrolases"/>
    <property type="match status" value="1"/>
</dbReference>
<dbReference type="InterPro" id="IPR027417">
    <property type="entry name" value="P-loop_NTPase"/>
</dbReference>